<dbReference type="Gene3D" id="3.80.10.10">
    <property type="entry name" value="Ribonuclease Inhibitor"/>
    <property type="match status" value="3"/>
</dbReference>
<comment type="caution">
    <text evidence="2">The sequence shown here is derived from an EMBL/GenBank/DDBJ whole genome shotgun (WGS) entry which is preliminary data.</text>
</comment>
<keyword evidence="3" id="KW-1185">Reference proteome</keyword>
<reference evidence="2" key="1">
    <citation type="submission" date="2019-09" db="EMBL/GenBank/DDBJ databases">
        <title>Draft genome information of white flower Hibiscus syriacus.</title>
        <authorList>
            <person name="Kim Y.-M."/>
        </authorList>
    </citation>
    <scope>NUCLEOTIDE SEQUENCE [LARGE SCALE GENOMIC DNA]</scope>
    <source>
        <strain evidence="2">YM2019G1</strain>
    </source>
</reference>
<gene>
    <name evidence="2" type="ORF">F3Y22_tig00110503pilonHSYRG00012</name>
</gene>
<dbReference type="Proteomes" id="UP000436088">
    <property type="component" value="Unassembled WGS sequence"/>
</dbReference>
<name>A0A6A3ABM7_HIBSY</name>
<dbReference type="PANTHER" id="PTHR36766">
    <property type="entry name" value="PLANT BROAD-SPECTRUM MILDEW RESISTANCE PROTEIN RPW8"/>
    <property type="match status" value="1"/>
</dbReference>
<organism evidence="2 3">
    <name type="scientific">Hibiscus syriacus</name>
    <name type="common">Rose of Sharon</name>
    <dbReference type="NCBI Taxonomy" id="106335"/>
    <lineage>
        <taxon>Eukaryota</taxon>
        <taxon>Viridiplantae</taxon>
        <taxon>Streptophyta</taxon>
        <taxon>Embryophyta</taxon>
        <taxon>Tracheophyta</taxon>
        <taxon>Spermatophyta</taxon>
        <taxon>Magnoliopsida</taxon>
        <taxon>eudicotyledons</taxon>
        <taxon>Gunneridae</taxon>
        <taxon>Pentapetalae</taxon>
        <taxon>rosids</taxon>
        <taxon>malvids</taxon>
        <taxon>Malvales</taxon>
        <taxon>Malvaceae</taxon>
        <taxon>Malvoideae</taxon>
        <taxon>Hibiscus</taxon>
    </lineage>
</organism>
<evidence type="ECO:0000256" key="1">
    <source>
        <dbReference type="ARBA" id="ARBA00022821"/>
    </source>
</evidence>
<proteinExistence type="predicted"/>
<accession>A0A6A3ABM7</accession>
<dbReference type="EMBL" id="VEPZ02001013">
    <property type="protein sequence ID" value="KAE8701904.1"/>
    <property type="molecule type" value="Genomic_DNA"/>
</dbReference>
<dbReference type="OrthoDB" id="25838at2759"/>
<dbReference type="PANTHER" id="PTHR36766:SF45">
    <property type="entry name" value="NB-ARC DOMAIN-CONTAINING PROTEIN"/>
    <property type="match status" value="1"/>
</dbReference>
<sequence length="481" mass="54978">MIGNCPKLHRKLPAYLPSQVKLAIRRYPRVAYSVMSLPYLLDHNIEDCNKMIPRSMVDLTSRTTLRIKSLSDLTCLADGFEQFPGALNHLILSQCTGLTSLWHKGKEELHRLVSLERLCIESCPKLVSFPETCLWSTLTRLWLRDFPLLKDLPCCIMRHGELTGCFLDLESKHALYSHAFQEGEFRVRLSSLPEGLIQVGNDTIASHLEHLEIIGFQSLARFPQGRLPTNLKMLKILDCLELEPFSDEMLPDNASLEYFDIWNSSTLINLPDSLNNLSCLTELKLSSCWDLKYFPETGLSLPNLRSLDIISCVSLKSLPNQMQNLTYLQYFTVCNCPSMCFLRRGLPPNLLLLEIWDCKDLKEPVSNWNLHTLTSLEDLRIAGGEEMVSFPDEDCLFPTTLVSIYITKLHNLEFLSKELRNLFCLKSINCPKLRYLEGSPATLGRLCIRNCSRLEDKCSREKGKYWPMIAPIPCVEINPTD</sequence>
<protein>
    <submittedName>
        <fullName evidence="2">Uncharacterized protein</fullName>
    </submittedName>
</protein>
<dbReference type="SUPFAM" id="SSF52058">
    <property type="entry name" value="L domain-like"/>
    <property type="match status" value="2"/>
</dbReference>
<keyword evidence="1" id="KW-0611">Plant defense</keyword>
<dbReference type="AlphaFoldDB" id="A0A6A3ABM7"/>
<dbReference type="GO" id="GO:0006952">
    <property type="term" value="P:defense response"/>
    <property type="evidence" value="ECO:0007669"/>
    <property type="project" value="UniProtKB-KW"/>
</dbReference>
<evidence type="ECO:0000313" key="2">
    <source>
        <dbReference type="EMBL" id="KAE8701904.1"/>
    </source>
</evidence>
<evidence type="ECO:0000313" key="3">
    <source>
        <dbReference type="Proteomes" id="UP000436088"/>
    </source>
</evidence>
<dbReference type="InterPro" id="IPR032675">
    <property type="entry name" value="LRR_dom_sf"/>
</dbReference>